<dbReference type="RefSeq" id="WP_390199723.1">
    <property type="nucleotide sequence ID" value="NZ_JBHSDV010000003.1"/>
</dbReference>
<keyword evidence="1" id="KW-0472">Membrane</keyword>
<evidence type="ECO:0000313" key="2">
    <source>
        <dbReference type="EMBL" id="MFC4388595.1"/>
    </source>
</evidence>
<evidence type="ECO:0000313" key="3">
    <source>
        <dbReference type="Proteomes" id="UP001595880"/>
    </source>
</evidence>
<sequence length="33" mass="3830">MASKRQKRMKIIVYIMIIVMVLSTLTMGLSFLI</sequence>
<evidence type="ECO:0000256" key="1">
    <source>
        <dbReference type="SAM" id="Phobius"/>
    </source>
</evidence>
<comment type="caution">
    <text evidence="2">The sequence shown here is derived from an EMBL/GenBank/DDBJ whole genome shotgun (WGS) entry which is preliminary data.</text>
</comment>
<keyword evidence="3" id="KW-1185">Reference proteome</keyword>
<organism evidence="2 3">
    <name type="scientific">Gracilibacillus marinus</name>
    <dbReference type="NCBI Taxonomy" id="630535"/>
    <lineage>
        <taxon>Bacteria</taxon>
        <taxon>Bacillati</taxon>
        <taxon>Bacillota</taxon>
        <taxon>Bacilli</taxon>
        <taxon>Bacillales</taxon>
        <taxon>Bacillaceae</taxon>
        <taxon>Gracilibacillus</taxon>
    </lineage>
</organism>
<protein>
    <submittedName>
        <fullName evidence="2">Stressosome-associated protein Prli42</fullName>
    </submittedName>
</protein>
<accession>A0ABV8VYA0</accession>
<name>A0ABV8VYA0_9BACI</name>
<gene>
    <name evidence="2" type="primary">prli42</name>
    <name evidence="2" type="ORF">ACFOZ1_12390</name>
</gene>
<dbReference type="Proteomes" id="UP001595880">
    <property type="component" value="Unassembled WGS sequence"/>
</dbReference>
<reference evidence="3" key="1">
    <citation type="journal article" date="2019" name="Int. J. Syst. Evol. Microbiol.">
        <title>The Global Catalogue of Microorganisms (GCM) 10K type strain sequencing project: providing services to taxonomists for standard genome sequencing and annotation.</title>
        <authorList>
            <consortium name="The Broad Institute Genomics Platform"/>
            <consortium name="The Broad Institute Genome Sequencing Center for Infectious Disease"/>
            <person name="Wu L."/>
            <person name="Ma J."/>
        </authorList>
    </citation>
    <scope>NUCLEOTIDE SEQUENCE [LARGE SCALE GENOMIC DNA]</scope>
    <source>
        <strain evidence="3">KACC 14058</strain>
    </source>
</reference>
<dbReference type="NCBIfam" id="NF033880">
    <property type="entry name" value="Prli42"/>
    <property type="match status" value="1"/>
</dbReference>
<keyword evidence="1" id="KW-1133">Transmembrane helix</keyword>
<keyword evidence="1" id="KW-0812">Transmembrane</keyword>
<dbReference type="EMBL" id="JBHSDV010000003">
    <property type="protein sequence ID" value="MFC4388595.1"/>
    <property type="molecule type" value="Genomic_DNA"/>
</dbReference>
<feature type="transmembrane region" description="Helical" evidence="1">
    <location>
        <begin position="12"/>
        <end position="32"/>
    </location>
</feature>
<dbReference type="InterPro" id="IPR049722">
    <property type="entry name" value="Prli42-like"/>
</dbReference>
<proteinExistence type="predicted"/>